<evidence type="ECO:0000256" key="8">
    <source>
        <dbReference type="RuleBase" id="RU365066"/>
    </source>
</evidence>
<dbReference type="GO" id="GO:0005789">
    <property type="term" value="C:endoplasmic reticulum membrane"/>
    <property type="evidence" value="ECO:0007669"/>
    <property type="project" value="TreeGrafter"/>
</dbReference>
<comment type="function">
    <text evidence="8">Involved in the lipid remodeling steps of GPI-anchor maturation.</text>
</comment>
<proteinExistence type="inferred from homology"/>
<gene>
    <name evidence="9" type="primary">Dmoj\GI19294</name>
    <name evidence="9" type="ORF">Dmoj_GI19294</name>
</gene>
<evidence type="ECO:0000256" key="4">
    <source>
        <dbReference type="ARBA" id="ARBA00022692"/>
    </source>
</evidence>
<keyword evidence="4 8" id="KW-0812">Transmembrane</keyword>
<dbReference type="Pfam" id="PF04080">
    <property type="entry name" value="Per1"/>
    <property type="match status" value="1"/>
</dbReference>
<feature type="chain" id="PRO_5014238538" description="Post-GPI attachment to proteins factor 3" evidence="8">
    <location>
        <begin position="25"/>
        <end position="354"/>
    </location>
</feature>
<dbReference type="OrthoDB" id="419770at2759"/>
<feature type="transmembrane region" description="Helical" evidence="8">
    <location>
        <begin position="240"/>
        <end position="259"/>
    </location>
</feature>
<dbReference type="EMBL" id="CH933808">
    <property type="protein sequence ID" value="KRG04379.1"/>
    <property type="molecule type" value="Genomic_DNA"/>
</dbReference>
<evidence type="ECO:0000256" key="7">
    <source>
        <dbReference type="ARBA" id="ARBA00023136"/>
    </source>
</evidence>
<dbReference type="KEGG" id="dmo:Dmoj_GI19294"/>
<protein>
    <recommendedName>
        <fullName evidence="8">Post-GPI attachment to proteins factor 3</fullName>
    </recommendedName>
</protein>
<feature type="transmembrane region" description="Helical" evidence="8">
    <location>
        <begin position="149"/>
        <end position="170"/>
    </location>
</feature>
<dbReference type="GO" id="GO:0000139">
    <property type="term" value="C:Golgi membrane"/>
    <property type="evidence" value="ECO:0007669"/>
    <property type="project" value="UniProtKB-SubCell"/>
</dbReference>
<dbReference type="PANTHER" id="PTHR13148">
    <property type="entry name" value="PER1-RELATED"/>
    <property type="match status" value="1"/>
</dbReference>
<keyword evidence="3 8" id="KW-0337">GPI-anchor biosynthesis</keyword>
<feature type="transmembrane region" description="Helical" evidence="8">
    <location>
        <begin position="120"/>
        <end position="137"/>
    </location>
</feature>
<organism evidence="9 10">
    <name type="scientific">Drosophila mojavensis</name>
    <name type="common">Fruit fly</name>
    <dbReference type="NCBI Taxonomy" id="7230"/>
    <lineage>
        <taxon>Eukaryota</taxon>
        <taxon>Metazoa</taxon>
        <taxon>Ecdysozoa</taxon>
        <taxon>Arthropoda</taxon>
        <taxon>Hexapoda</taxon>
        <taxon>Insecta</taxon>
        <taxon>Pterygota</taxon>
        <taxon>Neoptera</taxon>
        <taxon>Endopterygota</taxon>
        <taxon>Diptera</taxon>
        <taxon>Brachycera</taxon>
        <taxon>Muscomorpha</taxon>
        <taxon>Ephydroidea</taxon>
        <taxon>Drosophilidae</taxon>
        <taxon>Drosophila</taxon>
    </lineage>
</organism>
<feature type="transmembrane region" description="Helical" evidence="8">
    <location>
        <begin position="208"/>
        <end position="228"/>
    </location>
</feature>
<dbReference type="eggNOG" id="KOG2970">
    <property type="taxonomic scope" value="Eukaryota"/>
</dbReference>
<sequence>MLKVNLKLSAIWQLLFLLLSIKSATLPAFASNGDRTQFFHNCRQNCERTNCSADGLEIQEQAVSFYGQTIFDRLFGWRCTDECSYGCMWRTVYAFMERGWPIPQFYGKWPFLRLFGMQEPASVIFSVLNFIMHFRMLRKFRWNVRPDSPCYMLAHIFAIVCLNGWVWSAIFHTRDFPITELLDYAFAYSIVVCSFYCMLMRMLHRYSLFLRGVITLACVSYYINYFAYLSTGKFNYSFNMKVNIATGVLTALGWFIWCQRVRTRRPYFRRILRFYVLFAMAMSLELLDFPPILWILDAHSLWHLATIPIVPLYYDFLIEDCQTLRKEKEMILVTPVPSPWTKSPPCIMKSLMTL</sequence>
<evidence type="ECO:0000313" key="10">
    <source>
        <dbReference type="Proteomes" id="UP000009192"/>
    </source>
</evidence>
<dbReference type="InParanoid" id="A0A0Q9X7X0"/>
<reference evidence="9" key="3">
    <citation type="submission" date="2015-11" db="EMBL/GenBank/DDBJ databases">
        <authorList>
            <consortium name="FlyBase"/>
        </authorList>
    </citation>
    <scope>NUCLEOTIDE SEQUENCE</scope>
    <source>
        <strain evidence="9">TSC#15081-1352.22</strain>
    </source>
</reference>
<comment type="similarity">
    <text evidence="2 8">Belongs to the PGAP3 family.</text>
</comment>
<accession>A0A0Q9X7X0</accession>
<feature type="transmembrane region" description="Helical" evidence="8">
    <location>
        <begin position="271"/>
        <end position="295"/>
    </location>
</feature>
<keyword evidence="7 8" id="KW-0472">Membrane</keyword>
<dbReference type="FunCoup" id="A0A0Q9X7X0">
    <property type="interactions" value="553"/>
</dbReference>
<evidence type="ECO:0000256" key="3">
    <source>
        <dbReference type="ARBA" id="ARBA00022502"/>
    </source>
</evidence>
<evidence type="ECO:0000256" key="1">
    <source>
        <dbReference type="ARBA" id="ARBA00004127"/>
    </source>
</evidence>
<comment type="subcellular location">
    <subcellularLocation>
        <location evidence="1">Endomembrane system</location>
        <topology evidence="1">Multi-pass membrane protein</topology>
    </subcellularLocation>
    <subcellularLocation>
        <location evidence="8">Golgi apparatus membrane</location>
        <topology evidence="8">Multi-pass membrane protein</topology>
    </subcellularLocation>
</comment>
<name>A0A0Q9X7X0_DROMO</name>
<evidence type="ECO:0000256" key="2">
    <source>
        <dbReference type="ARBA" id="ARBA00006387"/>
    </source>
</evidence>
<evidence type="ECO:0000313" key="9">
    <source>
        <dbReference type="EMBL" id="KRG04380.1"/>
    </source>
</evidence>
<feature type="transmembrane region" description="Helical" evidence="8">
    <location>
        <begin position="301"/>
        <end position="318"/>
    </location>
</feature>
<keyword evidence="10" id="KW-1185">Reference proteome</keyword>
<dbReference type="GO" id="GO:0016788">
    <property type="term" value="F:hydrolase activity, acting on ester bonds"/>
    <property type="evidence" value="ECO:0007669"/>
    <property type="project" value="TreeGrafter"/>
</dbReference>
<evidence type="ECO:0000256" key="5">
    <source>
        <dbReference type="ARBA" id="ARBA00022729"/>
    </source>
</evidence>
<keyword evidence="6 8" id="KW-1133">Transmembrane helix</keyword>
<feature type="transmembrane region" description="Helical" evidence="8">
    <location>
        <begin position="182"/>
        <end position="199"/>
    </location>
</feature>
<dbReference type="Proteomes" id="UP000009192">
    <property type="component" value="Unassembled WGS sequence"/>
</dbReference>
<dbReference type="InterPro" id="IPR007217">
    <property type="entry name" value="Per1-like"/>
</dbReference>
<dbReference type="GO" id="GO:0006506">
    <property type="term" value="P:GPI anchor biosynthetic process"/>
    <property type="evidence" value="ECO:0007669"/>
    <property type="project" value="UniProtKB-KW"/>
</dbReference>
<keyword evidence="8" id="KW-0333">Golgi apparatus</keyword>
<dbReference type="AlphaFoldDB" id="A0A0Q9X7X0"/>
<reference evidence="9 10" key="1">
    <citation type="journal article" date="2007" name="Nature">
        <title>Evolution of genes and genomes on the Drosophila phylogeny.</title>
        <authorList>
            <consortium name="Drosophila 12 Genomes Consortium"/>
            <person name="Clark A.G."/>
            <person name="Eisen M.B."/>
            <person name="Smith D.R."/>
            <person name="Bergman C.M."/>
            <person name="Oliver B."/>
            <person name="Markow T.A."/>
            <person name="Kaufman T.C."/>
            <person name="Kellis M."/>
            <person name="Gelbart W."/>
            <person name="Iyer V.N."/>
            <person name="Pollard D.A."/>
            <person name="Sackton T.B."/>
            <person name="Larracuente A.M."/>
            <person name="Singh N.D."/>
            <person name="Abad J.P."/>
            <person name="Abt D.N."/>
            <person name="Adryan B."/>
            <person name="Aguade M."/>
            <person name="Akashi H."/>
            <person name="Anderson W.W."/>
            <person name="Aquadro C.F."/>
            <person name="Ardell D.H."/>
            <person name="Arguello R."/>
            <person name="Artieri C.G."/>
            <person name="Barbash D.A."/>
            <person name="Barker D."/>
            <person name="Barsanti P."/>
            <person name="Batterham P."/>
            <person name="Batzoglou S."/>
            <person name="Begun D."/>
            <person name="Bhutkar A."/>
            <person name="Blanco E."/>
            <person name="Bosak S.A."/>
            <person name="Bradley R.K."/>
            <person name="Brand A.D."/>
            <person name="Brent M.R."/>
            <person name="Brooks A.N."/>
            <person name="Brown R.H."/>
            <person name="Butlin R.K."/>
            <person name="Caggese C."/>
            <person name="Calvi B.R."/>
            <person name="Bernardo de Carvalho A."/>
            <person name="Caspi A."/>
            <person name="Castrezana S."/>
            <person name="Celniker S.E."/>
            <person name="Chang J.L."/>
            <person name="Chapple C."/>
            <person name="Chatterji S."/>
            <person name="Chinwalla A."/>
            <person name="Civetta A."/>
            <person name="Clifton S.W."/>
            <person name="Comeron J.M."/>
            <person name="Costello J.C."/>
            <person name="Coyne J.A."/>
            <person name="Daub J."/>
            <person name="David R.G."/>
            <person name="Delcher A.L."/>
            <person name="Delehaunty K."/>
            <person name="Do C.B."/>
            <person name="Ebling H."/>
            <person name="Edwards K."/>
            <person name="Eickbush T."/>
            <person name="Evans J.D."/>
            <person name="Filipski A."/>
            <person name="Findeiss S."/>
            <person name="Freyhult E."/>
            <person name="Fulton L."/>
            <person name="Fulton R."/>
            <person name="Garcia A.C."/>
            <person name="Gardiner A."/>
            <person name="Garfield D.A."/>
            <person name="Garvin B.E."/>
            <person name="Gibson G."/>
            <person name="Gilbert D."/>
            <person name="Gnerre S."/>
            <person name="Godfrey J."/>
            <person name="Good R."/>
            <person name="Gotea V."/>
            <person name="Gravely B."/>
            <person name="Greenberg A.J."/>
            <person name="Griffiths-Jones S."/>
            <person name="Gross S."/>
            <person name="Guigo R."/>
            <person name="Gustafson E.A."/>
            <person name="Haerty W."/>
            <person name="Hahn M.W."/>
            <person name="Halligan D.L."/>
            <person name="Halpern A.L."/>
            <person name="Halter G.M."/>
            <person name="Han M.V."/>
            <person name="Heger A."/>
            <person name="Hillier L."/>
            <person name="Hinrichs A.S."/>
            <person name="Holmes I."/>
            <person name="Hoskins R.A."/>
            <person name="Hubisz M.J."/>
            <person name="Hultmark D."/>
            <person name="Huntley M.A."/>
            <person name="Jaffe D.B."/>
            <person name="Jagadeeshan S."/>
            <person name="Jeck W.R."/>
            <person name="Johnson J."/>
            <person name="Jones C.D."/>
            <person name="Jordan W.C."/>
            <person name="Karpen G.H."/>
            <person name="Kataoka E."/>
            <person name="Keightley P.D."/>
            <person name="Kheradpour P."/>
            <person name="Kirkness E.F."/>
            <person name="Koerich L.B."/>
            <person name="Kristiansen K."/>
            <person name="Kudrna D."/>
            <person name="Kulathinal R.J."/>
            <person name="Kumar S."/>
            <person name="Kwok R."/>
            <person name="Lander E."/>
            <person name="Langley C.H."/>
            <person name="Lapoint R."/>
            <person name="Lazzaro B.P."/>
            <person name="Lee S.J."/>
            <person name="Levesque L."/>
            <person name="Li R."/>
            <person name="Lin C.F."/>
            <person name="Lin M.F."/>
            <person name="Lindblad-Toh K."/>
            <person name="Llopart A."/>
            <person name="Long M."/>
            <person name="Low L."/>
            <person name="Lozovsky E."/>
            <person name="Lu J."/>
            <person name="Luo M."/>
            <person name="Machado C.A."/>
            <person name="Makalowski W."/>
            <person name="Marzo M."/>
            <person name="Matsuda M."/>
            <person name="Matzkin L."/>
            <person name="McAllister B."/>
            <person name="McBride C.S."/>
            <person name="McKernan B."/>
            <person name="McKernan K."/>
            <person name="Mendez-Lago M."/>
            <person name="Minx P."/>
            <person name="Mollenhauer M.U."/>
            <person name="Montooth K."/>
            <person name="Mount S.M."/>
            <person name="Mu X."/>
            <person name="Myers E."/>
            <person name="Negre B."/>
            <person name="Newfeld S."/>
            <person name="Nielsen R."/>
            <person name="Noor M.A."/>
            <person name="O'Grady P."/>
            <person name="Pachter L."/>
            <person name="Papaceit M."/>
            <person name="Parisi M.J."/>
            <person name="Parisi M."/>
            <person name="Parts L."/>
            <person name="Pedersen J.S."/>
            <person name="Pesole G."/>
            <person name="Phillippy A.M."/>
            <person name="Ponting C.P."/>
            <person name="Pop M."/>
            <person name="Porcelli D."/>
            <person name="Powell J.R."/>
            <person name="Prohaska S."/>
            <person name="Pruitt K."/>
            <person name="Puig M."/>
            <person name="Quesneville H."/>
            <person name="Ram K.R."/>
            <person name="Rand D."/>
            <person name="Rasmussen M.D."/>
            <person name="Reed L.K."/>
            <person name="Reenan R."/>
            <person name="Reily A."/>
            <person name="Remington K.A."/>
            <person name="Rieger T.T."/>
            <person name="Ritchie M.G."/>
            <person name="Robin C."/>
            <person name="Rogers Y.H."/>
            <person name="Rohde C."/>
            <person name="Rozas J."/>
            <person name="Rubenfield M.J."/>
            <person name="Ruiz A."/>
            <person name="Russo S."/>
            <person name="Salzberg S.L."/>
            <person name="Sanchez-Gracia A."/>
            <person name="Saranga D.J."/>
            <person name="Sato H."/>
            <person name="Schaeffer S.W."/>
            <person name="Schatz M.C."/>
            <person name="Schlenke T."/>
            <person name="Schwartz R."/>
            <person name="Segarra C."/>
            <person name="Singh R.S."/>
            <person name="Sirot L."/>
            <person name="Sirota M."/>
            <person name="Sisneros N.B."/>
            <person name="Smith C.D."/>
            <person name="Smith T.F."/>
            <person name="Spieth J."/>
            <person name="Stage D.E."/>
            <person name="Stark A."/>
            <person name="Stephan W."/>
            <person name="Strausberg R.L."/>
            <person name="Strempel S."/>
            <person name="Sturgill D."/>
            <person name="Sutton G."/>
            <person name="Sutton G.G."/>
            <person name="Tao W."/>
            <person name="Teichmann S."/>
            <person name="Tobari Y.N."/>
            <person name="Tomimura Y."/>
            <person name="Tsolas J.M."/>
            <person name="Valente V.L."/>
            <person name="Venter E."/>
            <person name="Venter J.C."/>
            <person name="Vicario S."/>
            <person name="Vieira F.G."/>
            <person name="Vilella A.J."/>
            <person name="Villasante A."/>
            <person name="Walenz B."/>
            <person name="Wang J."/>
            <person name="Wasserman M."/>
            <person name="Watts T."/>
            <person name="Wilson D."/>
            <person name="Wilson R.K."/>
            <person name="Wing R.A."/>
            <person name="Wolfner M.F."/>
            <person name="Wong A."/>
            <person name="Wong G.K."/>
            <person name="Wu C.I."/>
            <person name="Wu G."/>
            <person name="Yamamoto D."/>
            <person name="Yang H.P."/>
            <person name="Yang S.P."/>
            <person name="Yorke J.A."/>
            <person name="Yoshida K."/>
            <person name="Zdobnov E."/>
            <person name="Zhang P."/>
            <person name="Zhang Y."/>
            <person name="Zimin A.V."/>
            <person name="Baldwin J."/>
            <person name="Abdouelleil A."/>
            <person name="Abdulkadir J."/>
            <person name="Abebe A."/>
            <person name="Abera B."/>
            <person name="Abreu J."/>
            <person name="Acer S.C."/>
            <person name="Aftuck L."/>
            <person name="Alexander A."/>
            <person name="An P."/>
            <person name="Anderson E."/>
            <person name="Anderson S."/>
            <person name="Arachi H."/>
            <person name="Azer M."/>
            <person name="Bachantsang P."/>
            <person name="Barry A."/>
            <person name="Bayul T."/>
            <person name="Berlin A."/>
            <person name="Bessette D."/>
            <person name="Bloom T."/>
            <person name="Blye J."/>
            <person name="Boguslavskiy L."/>
            <person name="Bonnet C."/>
            <person name="Boukhgalter B."/>
            <person name="Bourzgui I."/>
            <person name="Brown A."/>
            <person name="Cahill P."/>
            <person name="Channer S."/>
            <person name="Cheshatsang Y."/>
            <person name="Chuda L."/>
            <person name="Citroen M."/>
            <person name="Collymore A."/>
            <person name="Cooke P."/>
            <person name="Costello M."/>
            <person name="D'Aco K."/>
            <person name="Daza R."/>
            <person name="De Haan G."/>
            <person name="DeGray S."/>
            <person name="DeMaso C."/>
            <person name="Dhargay N."/>
            <person name="Dooley K."/>
            <person name="Dooley E."/>
            <person name="Doricent M."/>
            <person name="Dorje P."/>
            <person name="Dorjee K."/>
            <person name="Dupes A."/>
            <person name="Elong R."/>
            <person name="Falk J."/>
            <person name="Farina A."/>
            <person name="Faro S."/>
            <person name="Ferguson D."/>
            <person name="Fisher S."/>
            <person name="Foley C.D."/>
            <person name="Franke A."/>
            <person name="Friedrich D."/>
            <person name="Gadbois L."/>
            <person name="Gearin G."/>
            <person name="Gearin C.R."/>
            <person name="Giannoukos G."/>
            <person name="Goode T."/>
            <person name="Graham J."/>
            <person name="Grandbois E."/>
            <person name="Grewal S."/>
            <person name="Gyaltsen K."/>
            <person name="Hafez N."/>
            <person name="Hagos B."/>
            <person name="Hall J."/>
            <person name="Henson C."/>
            <person name="Hollinger A."/>
            <person name="Honan T."/>
            <person name="Huard M.D."/>
            <person name="Hughes L."/>
            <person name="Hurhula B."/>
            <person name="Husby M.E."/>
            <person name="Kamat A."/>
            <person name="Kanga B."/>
            <person name="Kashin S."/>
            <person name="Khazanovich D."/>
            <person name="Kisner P."/>
            <person name="Lance K."/>
            <person name="Lara M."/>
            <person name="Lee W."/>
            <person name="Lennon N."/>
            <person name="Letendre F."/>
            <person name="LeVine R."/>
            <person name="Lipovsky A."/>
            <person name="Liu X."/>
            <person name="Liu J."/>
            <person name="Liu S."/>
            <person name="Lokyitsang T."/>
            <person name="Lokyitsang Y."/>
            <person name="Lubonja R."/>
            <person name="Lui A."/>
            <person name="MacDonald P."/>
            <person name="Magnisalis V."/>
            <person name="Maru K."/>
            <person name="Matthews C."/>
            <person name="McCusker W."/>
            <person name="McDonough S."/>
            <person name="Mehta T."/>
            <person name="Meldrim J."/>
            <person name="Meneus L."/>
            <person name="Mihai O."/>
            <person name="Mihalev A."/>
            <person name="Mihova T."/>
            <person name="Mittelman R."/>
            <person name="Mlenga V."/>
            <person name="Montmayeur A."/>
            <person name="Mulrain L."/>
            <person name="Navidi A."/>
            <person name="Naylor J."/>
            <person name="Negash T."/>
            <person name="Nguyen T."/>
            <person name="Nguyen N."/>
            <person name="Nicol R."/>
            <person name="Norbu C."/>
            <person name="Norbu N."/>
            <person name="Novod N."/>
            <person name="O'Neill B."/>
            <person name="Osman S."/>
            <person name="Markiewicz E."/>
            <person name="Oyono O.L."/>
            <person name="Patti C."/>
            <person name="Phunkhang P."/>
            <person name="Pierre F."/>
            <person name="Priest M."/>
            <person name="Raghuraman S."/>
            <person name="Rege F."/>
            <person name="Reyes R."/>
            <person name="Rise C."/>
            <person name="Rogov P."/>
            <person name="Ross K."/>
            <person name="Ryan E."/>
            <person name="Settipalli S."/>
            <person name="Shea T."/>
            <person name="Sherpa N."/>
            <person name="Shi L."/>
            <person name="Shih D."/>
            <person name="Sparrow T."/>
            <person name="Spaulding J."/>
            <person name="Stalker J."/>
            <person name="Stange-Thomann N."/>
            <person name="Stavropoulos S."/>
            <person name="Stone C."/>
            <person name="Strader C."/>
            <person name="Tesfaye S."/>
            <person name="Thomson T."/>
            <person name="Thoulutsang Y."/>
            <person name="Thoulutsang D."/>
            <person name="Topham K."/>
            <person name="Topping I."/>
            <person name="Tsamla T."/>
            <person name="Vassiliev H."/>
            <person name="Vo A."/>
            <person name="Wangchuk T."/>
            <person name="Wangdi T."/>
            <person name="Weiand M."/>
            <person name="Wilkinson J."/>
            <person name="Wilson A."/>
            <person name="Yadav S."/>
            <person name="Young G."/>
            <person name="Yu Q."/>
            <person name="Zembek L."/>
            <person name="Zhong D."/>
            <person name="Zimmer A."/>
            <person name="Zwirko Z."/>
            <person name="Jaffe D.B."/>
            <person name="Alvarez P."/>
            <person name="Brockman W."/>
            <person name="Butler J."/>
            <person name="Chin C."/>
            <person name="Gnerre S."/>
            <person name="Grabherr M."/>
            <person name="Kleber M."/>
            <person name="Mauceli E."/>
            <person name="MacCallum I."/>
        </authorList>
    </citation>
    <scope>NUCLEOTIDE SEQUENCE [LARGE SCALE GENOMIC DNA]</scope>
    <source>
        <strain evidence="9">TSC#15081-1352.22</strain>
        <strain evidence="10">Tucson 15081-1352.22</strain>
    </source>
</reference>
<dbReference type="PANTHER" id="PTHR13148:SF0">
    <property type="entry name" value="POST-GPI ATTACHMENT TO PROTEINS FACTOR 3"/>
    <property type="match status" value="1"/>
</dbReference>
<feature type="signal peptide" evidence="8">
    <location>
        <begin position="1"/>
        <end position="24"/>
    </location>
</feature>
<evidence type="ECO:0000256" key="6">
    <source>
        <dbReference type="ARBA" id="ARBA00022989"/>
    </source>
</evidence>
<keyword evidence="5 8" id="KW-0732">Signal</keyword>
<dbReference type="EMBL" id="CH933808">
    <property type="protein sequence ID" value="KRG04380.1"/>
    <property type="molecule type" value="Genomic_DNA"/>
</dbReference>
<reference evidence="9" key="2">
    <citation type="journal article" date="2008" name="Bioinformatics">
        <title>Assembly reconciliation.</title>
        <authorList>
            <person name="Zimin A.V."/>
            <person name="Smith D.R."/>
            <person name="Sutton G."/>
            <person name="Yorke J.A."/>
        </authorList>
    </citation>
    <scope>NUCLEOTIDE SEQUENCE</scope>
    <source>
        <strain evidence="9">TSC#15081-1352.22</strain>
    </source>
</reference>